<dbReference type="Gene3D" id="1.20.120.680">
    <property type="entry name" value="Formiminotetrahydrofolate cyclodeaminase monomer, up-and-down helical bundle"/>
    <property type="match status" value="1"/>
</dbReference>
<accession>A0A1F7WIP5</accession>
<dbReference type="Pfam" id="PF04961">
    <property type="entry name" value="FTCD_C"/>
    <property type="match status" value="1"/>
</dbReference>
<organism evidence="2 3">
    <name type="scientific">Candidatus Woesebacteria bacterium GWA1_41_8</name>
    <dbReference type="NCBI Taxonomy" id="1802471"/>
    <lineage>
        <taxon>Bacteria</taxon>
        <taxon>Candidatus Woeseibacteriota</taxon>
    </lineage>
</organism>
<evidence type="ECO:0000259" key="1">
    <source>
        <dbReference type="Pfam" id="PF04961"/>
    </source>
</evidence>
<dbReference type="EMBL" id="MGFJ01000032">
    <property type="protein sequence ID" value="OGM02018.1"/>
    <property type="molecule type" value="Genomic_DNA"/>
</dbReference>
<evidence type="ECO:0000313" key="2">
    <source>
        <dbReference type="EMBL" id="OGM02018.1"/>
    </source>
</evidence>
<reference evidence="2 3" key="1">
    <citation type="journal article" date="2016" name="Nat. Commun.">
        <title>Thousands of microbial genomes shed light on interconnected biogeochemical processes in an aquifer system.</title>
        <authorList>
            <person name="Anantharaman K."/>
            <person name="Brown C.T."/>
            <person name="Hug L.A."/>
            <person name="Sharon I."/>
            <person name="Castelle C.J."/>
            <person name="Probst A.J."/>
            <person name="Thomas B.C."/>
            <person name="Singh A."/>
            <person name="Wilkins M.J."/>
            <person name="Karaoz U."/>
            <person name="Brodie E.L."/>
            <person name="Williams K.H."/>
            <person name="Hubbard S.S."/>
            <person name="Banfield J.F."/>
        </authorList>
    </citation>
    <scope>NUCLEOTIDE SEQUENCE [LARGE SCALE GENOMIC DNA]</scope>
</reference>
<dbReference type="AlphaFoldDB" id="A0A1F7WIP5"/>
<evidence type="ECO:0000313" key="3">
    <source>
        <dbReference type="Proteomes" id="UP000176198"/>
    </source>
</evidence>
<dbReference type="SUPFAM" id="SSF101262">
    <property type="entry name" value="Methenyltetrahydrofolate cyclohydrolase-like"/>
    <property type="match status" value="1"/>
</dbReference>
<gene>
    <name evidence="2" type="ORF">A2115_02440</name>
</gene>
<dbReference type="InterPro" id="IPR036178">
    <property type="entry name" value="Formintransfe-cycloase-like_sf"/>
</dbReference>
<feature type="domain" description="Cyclodeaminase/cyclohydrolase" evidence="1">
    <location>
        <begin position="9"/>
        <end position="165"/>
    </location>
</feature>
<dbReference type="STRING" id="1802471.A2115_02440"/>
<dbReference type="Proteomes" id="UP000176198">
    <property type="component" value="Unassembled WGS sequence"/>
</dbReference>
<comment type="caution">
    <text evidence="2">The sequence shown here is derived from an EMBL/GenBank/DDBJ whole genome shotgun (WGS) entry which is preliminary data.</text>
</comment>
<dbReference type="GO" id="GO:0003824">
    <property type="term" value="F:catalytic activity"/>
    <property type="evidence" value="ECO:0007669"/>
    <property type="project" value="InterPro"/>
</dbReference>
<protein>
    <recommendedName>
        <fullName evidence="1">Cyclodeaminase/cyclohydrolase domain-containing protein</fullName>
    </recommendedName>
</protein>
<sequence>MSSIKNQRIESFLKDLSSPSPTPGGGAVAALSGAMAASLVEMVCNLTLGKKKYQKASGQARRIKSEASKIRKQLTDLSDKDVSSFNSVLAAYKSKDKKRIKTALLGATSVPQEVKKLSARVGQLATSIGKVGNRNAYSDARSAFYLAFASQKAAEENIKINKKALAALN</sequence>
<name>A0A1F7WIP5_9BACT</name>
<dbReference type="InterPro" id="IPR007044">
    <property type="entry name" value="Cyclodeamin/CycHdrlase"/>
</dbReference>
<proteinExistence type="predicted"/>